<name>A0A562P529_9HYPH</name>
<proteinExistence type="predicted"/>
<keyword evidence="2" id="KW-1185">Reference proteome</keyword>
<evidence type="ECO:0000313" key="2">
    <source>
        <dbReference type="Proteomes" id="UP000317122"/>
    </source>
</evidence>
<dbReference type="EMBL" id="VLKT01000010">
    <property type="protein sequence ID" value="TWI39096.1"/>
    <property type="molecule type" value="Genomic_DNA"/>
</dbReference>
<sequence length="49" mass="5525">MVPVLKDEWIWSGWHVHDGKRQHSHFLKAGKSIGDPELRHMGTGATAYG</sequence>
<organism evidence="1 2">
    <name type="scientific">Mesorhizobium tianshanense</name>
    <dbReference type="NCBI Taxonomy" id="39844"/>
    <lineage>
        <taxon>Bacteria</taxon>
        <taxon>Pseudomonadati</taxon>
        <taxon>Pseudomonadota</taxon>
        <taxon>Alphaproteobacteria</taxon>
        <taxon>Hyphomicrobiales</taxon>
        <taxon>Phyllobacteriaceae</taxon>
        <taxon>Mesorhizobium</taxon>
    </lineage>
</organism>
<dbReference type="Proteomes" id="UP000317122">
    <property type="component" value="Unassembled WGS sequence"/>
</dbReference>
<dbReference type="RefSeq" id="WP_156090926.1">
    <property type="nucleotide sequence ID" value="NZ_BSPF01000131.1"/>
</dbReference>
<dbReference type="AlphaFoldDB" id="A0A562P529"/>
<reference evidence="1 2" key="1">
    <citation type="journal article" date="2015" name="Stand. Genomic Sci.">
        <title>Genomic Encyclopedia of Bacterial and Archaeal Type Strains, Phase III: the genomes of soil and plant-associated and newly described type strains.</title>
        <authorList>
            <person name="Whitman W.B."/>
            <person name="Woyke T."/>
            <person name="Klenk H.P."/>
            <person name="Zhou Y."/>
            <person name="Lilburn T.G."/>
            <person name="Beck B.J."/>
            <person name="De Vos P."/>
            <person name="Vandamme P."/>
            <person name="Eisen J.A."/>
            <person name="Garrity G."/>
            <person name="Hugenholtz P."/>
            <person name="Kyrpides N.C."/>
        </authorList>
    </citation>
    <scope>NUCLEOTIDE SEQUENCE [LARGE SCALE GENOMIC DNA]</scope>
    <source>
        <strain evidence="1 2">CGMCC 1.2546</strain>
    </source>
</reference>
<evidence type="ECO:0000313" key="1">
    <source>
        <dbReference type="EMBL" id="TWI39096.1"/>
    </source>
</evidence>
<gene>
    <name evidence="1" type="ORF">IQ26_01944</name>
</gene>
<protein>
    <submittedName>
        <fullName evidence="1">Beta-fructofuranosidase</fullName>
    </submittedName>
</protein>
<accession>A0A562P529</accession>
<dbReference type="OrthoDB" id="9801455at2"/>
<comment type="caution">
    <text evidence="1">The sequence shown here is derived from an EMBL/GenBank/DDBJ whole genome shotgun (WGS) entry which is preliminary data.</text>
</comment>